<evidence type="ECO:0000256" key="5">
    <source>
        <dbReference type="ARBA" id="ARBA00022801"/>
    </source>
</evidence>
<name>C0XKD4_LENH9</name>
<dbReference type="GO" id="GO:0004177">
    <property type="term" value="F:aminopeptidase activity"/>
    <property type="evidence" value="ECO:0007669"/>
    <property type="project" value="UniProtKB-UniRule"/>
</dbReference>
<proteinExistence type="inferred from homology"/>
<dbReference type="SUPFAM" id="SSF53187">
    <property type="entry name" value="Zn-dependent exopeptidases"/>
    <property type="match status" value="1"/>
</dbReference>
<evidence type="ECO:0000256" key="7">
    <source>
        <dbReference type="PIRSR" id="PIRSR001123-1"/>
    </source>
</evidence>
<evidence type="ECO:0000256" key="8">
    <source>
        <dbReference type="PIRSR" id="PIRSR001123-2"/>
    </source>
</evidence>
<dbReference type="EMBL" id="ACGP01000157">
    <property type="protein sequence ID" value="EEI24163.1"/>
    <property type="molecule type" value="Genomic_DNA"/>
</dbReference>
<feature type="binding site" evidence="8">
    <location>
        <position position="325"/>
    </location>
    <ligand>
        <name>Zn(2+)</name>
        <dbReference type="ChEBI" id="CHEBI:29105"/>
        <label>2</label>
    </ligand>
</feature>
<gene>
    <name evidence="9" type="ORF">HMPREF0519_1695</name>
</gene>
<evidence type="ECO:0000256" key="2">
    <source>
        <dbReference type="ARBA" id="ARBA00022438"/>
    </source>
</evidence>
<dbReference type="AlphaFoldDB" id="C0XKD4"/>
<keyword evidence="2 9" id="KW-0031">Aminopeptidase</keyword>
<dbReference type="Gene3D" id="2.40.30.40">
    <property type="entry name" value="Peptidase M42, domain 2"/>
    <property type="match status" value="1"/>
</dbReference>
<organism evidence="9 10">
    <name type="scientific">Lentilactobacillus hilgardii (strain ATCC 8290 / DSM 20176 / CCUG 30140 / JCM 1155 / KCTC 3500 / NBRC 15886 / NCIMB 8040 / NRRL B-1843 / 9)</name>
    <dbReference type="NCBI Taxonomy" id="1423757"/>
    <lineage>
        <taxon>Bacteria</taxon>
        <taxon>Bacillati</taxon>
        <taxon>Bacillota</taxon>
        <taxon>Bacilli</taxon>
        <taxon>Lactobacillales</taxon>
        <taxon>Lactobacillaceae</taxon>
        <taxon>Lentilactobacillus</taxon>
    </lineage>
</organism>
<reference evidence="9 10" key="1">
    <citation type="submission" date="2009-01" db="EMBL/GenBank/DDBJ databases">
        <authorList>
            <person name="Qin X."/>
            <person name="Bachman B."/>
            <person name="Battles P."/>
            <person name="Bell A."/>
            <person name="Bess C."/>
            <person name="Bickham C."/>
            <person name="Chaboub L."/>
            <person name="Chen D."/>
            <person name="Coyle M."/>
            <person name="Deiros D.R."/>
            <person name="Dinh H."/>
            <person name="Forbes L."/>
            <person name="Fowler G."/>
            <person name="Francisco L."/>
            <person name="Fu Q."/>
            <person name="Gubbala S."/>
            <person name="Hale W."/>
            <person name="Han Y."/>
            <person name="Hemphill L."/>
            <person name="Highlander S.K."/>
            <person name="Hirani K."/>
            <person name="Hogues M."/>
            <person name="Jackson L."/>
            <person name="Jakkamsetti A."/>
            <person name="Javaid M."/>
            <person name="Jiang H."/>
            <person name="Korchina V."/>
            <person name="Kovar C."/>
            <person name="Lara F."/>
            <person name="Lee S."/>
            <person name="Mata R."/>
            <person name="Mathew T."/>
            <person name="Moen C."/>
            <person name="Morales K."/>
            <person name="Munidasa M."/>
            <person name="Nazareth L."/>
            <person name="Ngo R."/>
            <person name="Nguyen L."/>
            <person name="Okwuonu G."/>
            <person name="Ongeri F."/>
            <person name="Patil S."/>
            <person name="Petrosino J."/>
            <person name="Pham C."/>
            <person name="Pham P."/>
            <person name="Pu L.-L."/>
            <person name="Puazo M."/>
            <person name="Raj R."/>
            <person name="Reid J."/>
            <person name="Rouhana J."/>
            <person name="Saada N."/>
            <person name="Shang Y."/>
            <person name="Simmons D."/>
            <person name="Thornton R."/>
            <person name="Warren J."/>
            <person name="Weissenberger G."/>
            <person name="Zhang J."/>
            <person name="Zhang L."/>
            <person name="Zhou C."/>
            <person name="Zhu D."/>
            <person name="Muzny D."/>
            <person name="Worley K."/>
            <person name="Gibbs R."/>
        </authorList>
    </citation>
    <scope>NUCLEOTIDE SEQUENCE [LARGE SCALE GENOMIC DNA]</scope>
    <source>
        <strain evidence="10">ATCC 8290 / DSM 20176 / CCUG 30140 / JCM 1155 / KCTC 3500 / NBRC 15886 / NCIMB 8040 / NRRL B-1843 / 9</strain>
    </source>
</reference>
<dbReference type="Pfam" id="PF05343">
    <property type="entry name" value="Peptidase_M42"/>
    <property type="match status" value="1"/>
</dbReference>
<evidence type="ECO:0000256" key="3">
    <source>
        <dbReference type="ARBA" id="ARBA00022670"/>
    </source>
</evidence>
<sequence>MKKSEKIELIEKLSNANGPSGFEDEVADLVVNYSKAFSKVHADQMNNCYLEQPNNSAKKVKTLMIDSHVDAVGLIVQAIRPNGMIKFVELGHWVPANLTAEKMKIRNLDGEWITGLVATKPPHFMTEAEKKQPITIDHLSIDVGTTSAEETEKLLKISTGCPIVPDTEWQYLEKQDVMLGKAFDNRIGTAALITAMAELADDNFDFNLVGAAAAQEEVGCRGAKVTVRKVKPSIAICLEGCPADDTFTPDWLIQTGMHRGPMLRDMDTSFIANPHFQAFAVKEAQKYNIPYTRAVRTGGGIDGSEFVVYEGVPTICIGIPVRYEHTNYGMVAFDDFNNTVELLEHIIRDLDSKIISEL</sequence>
<dbReference type="Proteomes" id="UP000003752">
    <property type="component" value="Unassembled WGS sequence"/>
</dbReference>
<dbReference type="Gene3D" id="3.40.630.10">
    <property type="entry name" value="Zn peptidases"/>
    <property type="match status" value="1"/>
</dbReference>
<keyword evidence="10" id="KW-1185">Reference proteome</keyword>
<comment type="similarity">
    <text evidence="1 6">Belongs to the peptidase M42 family.</text>
</comment>
<dbReference type="InterPro" id="IPR051464">
    <property type="entry name" value="Peptidase_M42_aminopept"/>
</dbReference>
<dbReference type="SUPFAM" id="SSF101821">
    <property type="entry name" value="Aminopeptidase/glucanase lid domain"/>
    <property type="match status" value="1"/>
</dbReference>
<comment type="cofactor">
    <cofactor evidence="8">
        <name>a divalent metal cation</name>
        <dbReference type="ChEBI" id="CHEBI:60240"/>
    </cofactor>
    <text evidence="8">Binds 2 divalent metal cations per subunit.</text>
</comment>
<dbReference type="HOGENOM" id="CLU_047249_0_2_9"/>
<dbReference type="GO" id="GO:0006508">
    <property type="term" value="P:proteolysis"/>
    <property type="evidence" value="ECO:0007669"/>
    <property type="project" value="UniProtKB-KW"/>
</dbReference>
<evidence type="ECO:0000313" key="9">
    <source>
        <dbReference type="EMBL" id="EEI24163.1"/>
    </source>
</evidence>
<evidence type="ECO:0000256" key="4">
    <source>
        <dbReference type="ARBA" id="ARBA00022723"/>
    </source>
</evidence>
<feature type="binding site" evidence="8">
    <location>
        <position position="239"/>
    </location>
    <ligand>
        <name>Zn(2+)</name>
        <dbReference type="ChEBI" id="CHEBI:29105"/>
        <label>1</label>
    </ligand>
</feature>
<keyword evidence="5" id="KW-0378">Hydrolase</keyword>
<feature type="binding site" evidence="8">
    <location>
        <position position="217"/>
    </location>
    <ligand>
        <name>Zn(2+)</name>
        <dbReference type="ChEBI" id="CHEBI:29105"/>
        <label>2</label>
    </ligand>
</feature>
<feature type="binding site" evidence="8">
    <location>
        <position position="68"/>
    </location>
    <ligand>
        <name>Zn(2+)</name>
        <dbReference type="ChEBI" id="CHEBI:29105"/>
        <label>1</label>
    </ligand>
</feature>
<feature type="binding site" evidence="8">
    <location>
        <position position="184"/>
    </location>
    <ligand>
        <name>Zn(2+)</name>
        <dbReference type="ChEBI" id="CHEBI:29105"/>
        <label>1</label>
    </ligand>
</feature>
<evidence type="ECO:0000313" key="10">
    <source>
        <dbReference type="Proteomes" id="UP000003752"/>
    </source>
</evidence>
<protein>
    <submittedName>
        <fullName evidence="9">M42 glutamyl aminopeptidase</fullName>
    </submittedName>
</protein>
<dbReference type="PANTHER" id="PTHR32481">
    <property type="entry name" value="AMINOPEPTIDASE"/>
    <property type="match status" value="1"/>
</dbReference>
<feature type="active site" description="Proton acceptor" evidence="7">
    <location>
        <position position="216"/>
    </location>
</feature>
<keyword evidence="4 8" id="KW-0479">Metal-binding</keyword>
<dbReference type="GO" id="GO:0046872">
    <property type="term" value="F:metal ion binding"/>
    <property type="evidence" value="ECO:0007669"/>
    <property type="project" value="UniProtKB-UniRule"/>
</dbReference>
<dbReference type="PANTHER" id="PTHR32481:SF0">
    <property type="entry name" value="AMINOPEPTIDASE YPDE-RELATED"/>
    <property type="match status" value="1"/>
</dbReference>
<dbReference type="InterPro" id="IPR023367">
    <property type="entry name" value="Peptidase_M42_dom2"/>
</dbReference>
<feature type="binding site" evidence="8">
    <location>
        <position position="184"/>
    </location>
    <ligand>
        <name>Zn(2+)</name>
        <dbReference type="ChEBI" id="CHEBI:29105"/>
        <label>2</label>
    </ligand>
</feature>
<dbReference type="RefSeq" id="WP_003634842.1">
    <property type="nucleotide sequence ID" value="NZ_AZDF01000044.1"/>
</dbReference>
<dbReference type="PIRSF" id="PIRSF001123">
    <property type="entry name" value="PepA_GA"/>
    <property type="match status" value="1"/>
</dbReference>
<dbReference type="PATRIC" id="fig|1423757.3.peg.1890"/>
<evidence type="ECO:0000256" key="6">
    <source>
        <dbReference type="PIRNR" id="PIRNR001123"/>
    </source>
</evidence>
<dbReference type="SMR" id="C0XKD4"/>
<evidence type="ECO:0000256" key="1">
    <source>
        <dbReference type="ARBA" id="ARBA00006272"/>
    </source>
</evidence>
<dbReference type="InterPro" id="IPR008007">
    <property type="entry name" value="Peptidase_M42"/>
</dbReference>
<keyword evidence="3" id="KW-0645">Protease</keyword>
<comment type="caution">
    <text evidence="9">The sequence shown here is derived from an EMBL/GenBank/DDBJ whole genome shotgun (WGS) entry which is preliminary data.</text>
</comment>
<accession>C0XKD4</accession>